<reference evidence="3" key="1">
    <citation type="journal article" date="2023" name="Mol. Biol. Evol.">
        <title>Third-Generation Sequencing Reveals the Adaptive Role of the Epigenome in Three Deep-Sea Polychaetes.</title>
        <authorList>
            <person name="Perez M."/>
            <person name="Aroh O."/>
            <person name="Sun Y."/>
            <person name="Lan Y."/>
            <person name="Juniper S.K."/>
            <person name="Young C.R."/>
            <person name="Angers B."/>
            <person name="Qian P.Y."/>
        </authorList>
    </citation>
    <scope>NUCLEOTIDE SEQUENCE</scope>
    <source>
        <strain evidence="3">P08H-3</strain>
    </source>
</reference>
<evidence type="ECO:0000256" key="1">
    <source>
        <dbReference type="SAM" id="SignalP"/>
    </source>
</evidence>
<dbReference type="Gene3D" id="3.10.100.10">
    <property type="entry name" value="Mannose-Binding Protein A, subunit A"/>
    <property type="match status" value="1"/>
</dbReference>
<feature type="chain" id="PRO_5042107393" description="C-type lectin domain-containing protein" evidence="1">
    <location>
        <begin position="20"/>
        <end position="115"/>
    </location>
</feature>
<name>A0AAD9IU95_9ANNE</name>
<evidence type="ECO:0000313" key="3">
    <source>
        <dbReference type="EMBL" id="KAK2140809.1"/>
    </source>
</evidence>
<accession>A0AAD9IU95</accession>
<dbReference type="AlphaFoldDB" id="A0AAD9IU95"/>
<keyword evidence="1" id="KW-0732">Signal</keyword>
<keyword evidence="4" id="KW-1185">Reference proteome</keyword>
<feature type="signal peptide" evidence="1">
    <location>
        <begin position="1"/>
        <end position="19"/>
    </location>
</feature>
<dbReference type="EMBL" id="JAODUP010001239">
    <property type="protein sequence ID" value="KAK2140809.1"/>
    <property type="molecule type" value="Genomic_DNA"/>
</dbReference>
<dbReference type="InterPro" id="IPR016186">
    <property type="entry name" value="C-type_lectin-like/link_sf"/>
</dbReference>
<dbReference type="PROSITE" id="PS50041">
    <property type="entry name" value="C_TYPE_LECTIN_2"/>
    <property type="match status" value="1"/>
</dbReference>
<feature type="domain" description="C-type lectin" evidence="2">
    <location>
        <begin position="28"/>
        <end position="115"/>
    </location>
</feature>
<proteinExistence type="predicted"/>
<comment type="caution">
    <text evidence="3">The sequence shown here is derived from an EMBL/GenBank/DDBJ whole genome shotgun (WGS) entry which is preliminary data.</text>
</comment>
<dbReference type="CDD" id="cd00037">
    <property type="entry name" value="CLECT"/>
    <property type="match status" value="1"/>
</dbReference>
<dbReference type="InterPro" id="IPR016187">
    <property type="entry name" value="CTDL_fold"/>
</dbReference>
<dbReference type="SUPFAM" id="SSF56436">
    <property type="entry name" value="C-type lectin-like"/>
    <property type="match status" value="1"/>
</dbReference>
<evidence type="ECO:0000259" key="2">
    <source>
        <dbReference type="PROSITE" id="PS50041"/>
    </source>
</evidence>
<organism evidence="3 4">
    <name type="scientific">Paralvinella palmiformis</name>
    <dbReference type="NCBI Taxonomy" id="53620"/>
    <lineage>
        <taxon>Eukaryota</taxon>
        <taxon>Metazoa</taxon>
        <taxon>Spiralia</taxon>
        <taxon>Lophotrochozoa</taxon>
        <taxon>Annelida</taxon>
        <taxon>Polychaeta</taxon>
        <taxon>Sedentaria</taxon>
        <taxon>Canalipalpata</taxon>
        <taxon>Terebellida</taxon>
        <taxon>Terebelliformia</taxon>
        <taxon>Alvinellidae</taxon>
        <taxon>Paralvinella</taxon>
    </lineage>
</organism>
<dbReference type="Proteomes" id="UP001208570">
    <property type="component" value="Unassembled WGS sequence"/>
</dbReference>
<dbReference type="Pfam" id="PF00059">
    <property type="entry name" value="Lectin_C"/>
    <property type="match status" value="1"/>
</dbReference>
<protein>
    <recommendedName>
        <fullName evidence="2">C-type lectin domain-containing protein</fullName>
    </recommendedName>
</protein>
<gene>
    <name evidence="3" type="ORF">LSH36_1239g00034</name>
</gene>
<dbReference type="InterPro" id="IPR001304">
    <property type="entry name" value="C-type_lectin-like"/>
</dbReference>
<evidence type="ECO:0000313" key="4">
    <source>
        <dbReference type="Proteomes" id="UP001208570"/>
    </source>
</evidence>
<sequence>MFVEYVFMILGFCVLSTRCHHRKQTGCEGSLCYHLYEIDTKYLTWIKAVDACSNEGLQLARIESNKTQMLIEGFVQDLPINTLRQIWIGGRRGTDDKWRYMNGTEFNKQSMHYVS</sequence>